<evidence type="ECO:0000259" key="16">
    <source>
        <dbReference type="Pfam" id="PF07715"/>
    </source>
</evidence>
<dbReference type="InterPro" id="IPR036942">
    <property type="entry name" value="Beta-barrel_TonB_sf"/>
</dbReference>
<dbReference type="PANTHER" id="PTHR30069">
    <property type="entry name" value="TONB-DEPENDENT OUTER MEMBRANE RECEPTOR"/>
    <property type="match status" value="1"/>
</dbReference>
<name>A0ABY2BWV0_9NEIS</name>
<dbReference type="CDD" id="cd01347">
    <property type="entry name" value="ligand_gated_channel"/>
    <property type="match status" value="1"/>
</dbReference>
<dbReference type="Pfam" id="PF07715">
    <property type="entry name" value="Plug"/>
    <property type="match status" value="1"/>
</dbReference>
<evidence type="ECO:0000256" key="14">
    <source>
        <dbReference type="SAM" id="SignalP"/>
    </source>
</evidence>
<dbReference type="InterPro" id="IPR037066">
    <property type="entry name" value="Plug_dom_sf"/>
</dbReference>
<dbReference type="PROSITE" id="PS52016">
    <property type="entry name" value="TONB_DEPENDENT_REC_3"/>
    <property type="match status" value="1"/>
</dbReference>
<evidence type="ECO:0000256" key="1">
    <source>
        <dbReference type="ARBA" id="ARBA00004571"/>
    </source>
</evidence>
<dbReference type="Gene3D" id="2.40.170.20">
    <property type="entry name" value="TonB-dependent receptor, beta-barrel domain"/>
    <property type="match status" value="1"/>
</dbReference>
<evidence type="ECO:0000256" key="12">
    <source>
        <dbReference type="PROSITE-ProRule" id="PRU10144"/>
    </source>
</evidence>
<sequence>MLETHLKLPFLLVLSAFSGTAWANTVELGQIEVYGKKQAEQLAVERKSRAQIEQELIRDSSDLVRYSVDVGISDGGRHNKGFAMRGVEANRVGINIDGVALPDMEENSLYGRYGNFNSARQSIDPELVRDIEIVKGADSFQAGSGALGGAVNYRTLNAQDLLLPGQRFGAMLKSGYGSRNREWTNTLGVGAHTGRFDMVLLYSQRRGHETESAVKGDDTYGSARGLPDPSKHRYHSYLAKFGFQIDEAQRIGASVNGQQGSRYTKEYSYALFGSQWRDADDKHSRFNGNLHYEWMPDSAWLALLRADADYQKTGLDAVNYKGTRNWNTQVPELDEIYDRRINSAYKRLSLRLDSQPLRWGGEHILSFKVFLSRRDFETVNYDTIGVGRSWQQQTMSTIQYPMKTTQTGFSLLDNITWNRVFSGRIGARYDHEKVAPKDLNAPCSTACLDEGKPAGNSFSNWNGLIGLNAQLNPAWQIGYTLSSGHRVPTASEMYFTFTNPYGTWQSNPDLKAERSITHTLSLQGKGAAGDLDVNIYQSRYRDFLVEQEQIIATPNPYYDQCAWYGCPQYDQTPKHQMVNLDKARISGIEFTGRLNLYRLLPVGEGWKLSGGLGYSKGKLSNETSLLSIQPLKAIIGLDYEQPEGRWGVFSRMTYRGEKKPGDAKVTEISGSRGNLVQNVVTYPWLNSSATVFDVYGYYKPLKTLTLRAGVYNLFDRKYHTWDSLRGINANSTTNSVDRAGKGLARFYAPGRNFALALEYKF</sequence>
<dbReference type="InterPro" id="IPR010949">
    <property type="entry name" value="TonB_Hb/transfer/lactofer_rcpt"/>
</dbReference>
<accession>A0ABY2BWV0</accession>
<evidence type="ECO:0000256" key="13">
    <source>
        <dbReference type="RuleBase" id="RU003357"/>
    </source>
</evidence>
<organism evidence="17 18">
    <name type="scientific">Uruburuella suis</name>
    <dbReference type="NCBI Taxonomy" id="252130"/>
    <lineage>
        <taxon>Bacteria</taxon>
        <taxon>Pseudomonadati</taxon>
        <taxon>Pseudomonadota</taxon>
        <taxon>Betaproteobacteria</taxon>
        <taxon>Neisseriales</taxon>
        <taxon>Neisseriaceae</taxon>
        <taxon>Uruburuella</taxon>
    </lineage>
</organism>
<evidence type="ECO:0000256" key="6">
    <source>
        <dbReference type="ARBA" id="ARBA00022729"/>
    </source>
</evidence>
<keyword evidence="6 14" id="KW-0732">Signal</keyword>
<gene>
    <name evidence="17" type="ORF">EV680_1289</name>
</gene>
<proteinExistence type="inferred from homology"/>
<feature type="short sequence motif" description="TonB C-terminal box" evidence="12">
    <location>
        <begin position="744"/>
        <end position="761"/>
    </location>
</feature>
<keyword evidence="8 11" id="KW-0472">Membrane</keyword>
<evidence type="ECO:0000313" key="18">
    <source>
        <dbReference type="Proteomes" id="UP000294721"/>
    </source>
</evidence>
<feature type="domain" description="TonB-dependent receptor-like beta-barrel" evidence="15">
    <location>
        <begin position="259"/>
        <end position="713"/>
    </location>
</feature>
<evidence type="ECO:0000259" key="15">
    <source>
        <dbReference type="Pfam" id="PF00593"/>
    </source>
</evidence>
<evidence type="ECO:0000256" key="7">
    <source>
        <dbReference type="ARBA" id="ARBA00023077"/>
    </source>
</evidence>
<keyword evidence="10 11" id="KW-0998">Cell outer membrane</keyword>
<dbReference type="InterPro" id="IPR010917">
    <property type="entry name" value="TonB_rcpt_CS"/>
</dbReference>
<evidence type="ECO:0000256" key="8">
    <source>
        <dbReference type="ARBA" id="ARBA00023136"/>
    </source>
</evidence>
<keyword evidence="4 11" id="KW-1134">Transmembrane beta strand</keyword>
<dbReference type="PROSITE" id="PS01156">
    <property type="entry name" value="TONB_DEPENDENT_REC_2"/>
    <property type="match status" value="1"/>
</dbReference>
<comment type="similarity">
    <text evidence="2 11 13">Belongs to the TonB-dependent receptor family.</text>
</comment>
<evidence type="ECO:0000256" key="9">
    <source>
        <dbReference type="ARBA" id="ARBA00023170"/>
    </source>
</evidence>
<dbReference type="Gene3D" id="2.170.130.10">
    <property type="entry name" value="TonB-dependent receptor, plug domain"/>
    <property type="match status" value="1"/>
</dbReference>
<evidence type="ECO:0000256" key="2">
    <source>
        <dbReference type="ARBA" id="ARBA00009810"/>
    </source>
</evidence>
<protein>
    <submittedName>
        <fullName evidence="17">Hemoglobin/transferrin/lactoferrin receptor protein</fullName>
    </submittedName>
</protein>
<dbReference type="InterPro" id="IPR012910">
    <property type="entry name" value="Plug_dom"/>
</dbReference>
<feature type="domain" description="TonB-dependent receptor plug" evidence="16">
    <location>
        <begin position="41"/>
        <end position="150"/>
    </location>
</feature>
<comment type="subcellular location">
    <subcellularLocation>
        <location evidence="1 11">Cell outer membrane</location>
        <topology evidence="1 11">Multi-pass membrane protein</topology>
    </subcellularLocation>
</comment>
<feature type="chain" id="PRO_5047350147" evidence="14">
    <location>
        <begin position="24"/>
        <end position="761"/>
    </location>
</feature>
<feature type="signal peptide" evidence="14">
    <location>
        <begin position="1"/>
        <end position="23"/>
    </location>
</feature>
<keyword evidence="7 13" id="KW-0798">TonB box</keyword>
<keyword evidence="9 17" id="KW-0675">Receptor</keyword>
<dbReference type="Pfam" id="PF00593">
    <property type="entry name" value="TonB_dep_Rec_b-barrel"/>
    <property type="match status" value="1"/>
</dbReference>
<keyword evidence="5 11" id="KW-0812">Transmembrane</keyword>
<dbReference type="NCBIfam" id="TIGR01786">
    <property type="entry name" value="TonB-hemlactrns"/>
    <property type="match status" value="1"/>
</dbReference>
<dbReference type="SUPFAM" id="SSF56935">
    <property type="entry name" value="Porins"/>
    <property type="match status" value="1"/>
</dbReference>
<reference evidence="17 18" key="1">
    <citation type="submission" date="2019-03" db="EMBL/GenBank/DDBJ databases">
        <title>Genomic Encyclopedia of Type Strains, Phase IV (KMG-IV): sequencing the most valuable type-strain genomes for metagenomic binning, comparative biology and taxonomic classification.</title>
        <authorList>
            <person name="Goeker M."/>
        </authorList>
    </citation>
    <scope>NUCLEOTIDE SEQUENCE [LARGE SCALE GENOMIC DNA]</scope>
    <source>
        <strain evidence="17 18">DSM 17474</strain>
    </source>
</reference>
<dbReference type="PANTHER" id="PTHR30069:SF29">
    <property type="entry name" value="HEMOGLOBIN AND HEMOGLOBIN-HAPTOGLOBIN-BINDING PROTEIN 1-RELATED"/>
    <property type="match status" value="1"/>
</dbReference>
<keyword evidence="18" id="KW-1185">Reference proteome</keyword>
<dbReference type="InterPro" id="IPR039426">
    <property type="entry name" value="TonB-dep_rcpt-like"/>
</dbReference>
<keyword evidence="3 11" id="KW-0813">Transport</keyword>
<dbReference type="Proteomes" id="UP000294721">
    <property type="component" value="Unassembled WGS sequence"/>
</dbReference>
<evidence type="ECO:0000256" key="10">
    <source>
        <dbReference type="ARBA" id="ARBA00023237"/>
    </source>
</evidence>
<evidence type="ECO:0000256" key="11">
    <source>
        <dbReference type="PROSITE-ProRule" id="PRU01360"/>
    </source>
</evidence>
<evidence type="ECO:0000256" key="3">
    <source>
        <dbReference type="ARBA" id="ARBA00022448"/>
    </source>
</evidence>
<comment type="caution">
    <text evidence="17">The sequence shown here is derived from an EMBL/GenBank/DDBJ whole genome shotgun (WGS) entry which is preliminary data.</text>
</comment>
<evidence type="ECO:0000313" key="17">
    <source>
        <dbReference type="EMBL" id="TCP01919.1"/>
    </source>
</evidence>
<evidence type="ECO:0000256" key="4">
    <source>
        <dbReference type="ARBA" id="ARBA00022452"/>
    </source>
</evidence>
<dbReference type="InterPro" id="IPR000531">
    <property type="entry name" value="Beta-barrel_TonB"/>
</dbReference>
<evidence type="ECO:0000256" key="5">
    <source>
        <dbReference type="ARBA" id="ARBA00022692"/>
    </source>
</evidence>
<dbReference type="EMBL" id="SLXE01000028">
    <property type="protein sequence ID" value="TCP01919.1"/>
    <property type="molecule type" value="Genomic_DNA"/>
</dbReference>